<keyword evidence="11" id="KW-1185">Reference proteome</keyword>
<dbReference type="SUPFAM" id="SSF52540">
    <property type="entry name" value="P-loop containing nucleoside triphosphate hydrolases"/>
    <property type="match status" value="1"/>
</dbReference>
<name>A0ABD3UN54_9LAMI</name>
<dbReference type="GO" id="GO:0071897">
    <property type="term" value="P:DNA biosynthetic process"/>
    <property type="evidence" value="ECO:0007669"/>
    <property type="project" value="UniProtKB-KW"/>
</dbReference>
<dbReference type="InterPro" id="IPR001267">
    <property type="entry name" value="Thymidine_kinase"/>
</dbReference>
<evidence type="ECO:0000256" key="4">
    <source>
        <dbReference type="ARBA" id="ARBA00022679"/>
    </source>
</evidence>
<comment type="caution">
    <text evidence="10">The sequence shown here is derived from an EMBL/GenBank/DDBJ whole genome shotgun (WGS) entry which is preliminary data.</text>
</comment>
<dbReference type="GO" id="GO:0004797">
    <property type="term" value="F:thymidine kinase activity"/>
    <property type="evidence" value="ECO:0007669"/>
    <property type="project" value="UniProtKB-EC"/>
</dbReference>
<evidence type="ECO:0000313" key="11">
    <source>
        <dbReference type="Proteomes" id="UP001634393"/>
    </source>
</evidence>
<dbReference type="PANTHER" id="PTHR11441">
    <property type="entry name" value="THYMIDINE KINASE"/>
    <property type="match status" value="1"/>
</dbReference>
<reference evidence="10 11" key="1">
    <citation type="submission" date="2024-12" db="EMBL/GenBank/DDBJ databases">
        <title>The unique morphological basis and parallel evolutionary history of personate flowers in Penstemon.</title>
        <authorList>
            <person name="Depatie T.H."/>
            <person name="Wessinger C.A."/>
        </authorList>
    </citation>
    <scope>NUCLEOTIDE SEQUENCE [LARGE SCALE GENOMIC DNA]</scope>
    <source>
        <strain evidence="10">WTNN_2</strain>
        <tissue evidence="10">Leaf</tissue>
    </source>
</reference>
<keyword evidence="6 8" id="KW-0418">Kinase</keyword>
<evidence type="ECO:0000256" key="2">
    <source>
        <dbReference type="ARBA" id="ARBA00012118"/>
    </source>
</evidence>
<evidence type="ECO:0000256" key="5">
    <source>
        <dbReference type="ARBA" id="ARBA00022741"/>
    </source>
</evidence>
<evidence type="ECO:0000256" key="8">
    <source>
        <dbReference type="RuleBase" id="RU000544"/>
    </source>
</evidence>
<comment type="similarity">
    <text evidence="1 9">Belongs to the thymidine kinase family.</text>
</comment>
<protein>
    <recommendedName>
        <fullName evidence="2 8">Thymidine kinase</fullName>
        <ecNumber evidence="2 8">2.7.1.21</ecNumber>
    </recommendedName>
</protein>
<evidence type="ECO:0000256" key="6">
    <source>
        <dbReference type="ARBA" id="ARBA00022777"/>
    </source>
</evidence>
<evidence type="ECO:0000256" key="1">
    <source>
        <dbReference type="ARBA" id="ARBA00007587"/>
    </source>
</evidence>
<keyword evidence="4 8" id="KW-0808">Transferase</keyword>
<dbReference type="Pfam" id="PF00265">
    <property type="entry name" value="TK"/>
    <property type="match status" value="1"/>
</dbReference>
<keyword evidence="5 8" id="KW-0547">Nucleotide-binding</keyword>
<evidence type="ECO:0000256" key="3">
    <source>
        <dbReference type="ARBA" id="ARBA00022634"/>
    </source>
</evidence>
<dbReference type="InterPro" id="IPR027417">
    <property type="entry name" value="P-loop_NTPase"/>
</dbReference>
<keyword evidence="3 8" id="KW-0237">DNA synthesis</keyword>
<dbReference type="Gene3D" id="3.40.50.300">
    <property type="entry name" value="P-loop containing nucleotide triphosphate hydrolases"/>
    <property type="match status" value="1"/>
</dbReference>
<accession>A0ABD3UN54</accession>
<proteinExistence type="inferred from homology"/>
<evidence type="ECO:0000256" key="7">
    <source>
        <dbReference type="ARBA" id="ARBA00022840"/>
    </source>
</evidence>
<gene>
    <name evidence="10" type="ORF">ACJIZ3_012821</name>
</gene>
<dbReference type="GO" id="GO:0005524">
    <property type="term" value="F:ATP binding"/>
    <property type="evidence" value="ECO:0007669"/>
    <property type="project" value="UniProtKB-KW"/>
</dbReference>
<dbReference type="Gene3D" id="3.30.60.20">
    <property type="match status" value="1"/>
</dbReference>
<dbReference type="EMBL" id="JBJXBP010000001">
    <property type="protein sequence ID" value="KAL3850939.1"/>
    <property type="molecule type" value="Genomic_DNA"/>
</dbReference>
<evidence type="ECO:0000313" key="10">
    <source>
        <dbReference type="EMBL" id="KAL3850939.1"/>
    </source>
</evidence>
<dbReference type="AlphaFoldDB" id="A0ABD3UN54"/>
<sequence>MIAIDEAQFFEYLFDLCTKAADHDGKTVIVAGLDGDYLKRSFGSVLDIIPIADTVTKLSARCGENAVLTLRKTDETRTEVIAGAEVYMPVCHMHYISGQMVKDATKAVLESNDAHFSQFYRVFPFTWGNCWF</sequence>
<dbReference type="PANTHER" id="PTHR11441:SF0">
    <property type="entry name" value="THYMIDINE KINASE, CYTOSOLIC"/>
    <property type="match status" value="1"/>
</dbReference>
<dbReference type="EC" id="2.7.1.21" evidence="2 8"/>
<dbReference type="SUPFAM" id="SSF57716">
    <property type="entry name" value="Glucocorticoid receptor-like (DNA-binding domain)"/>
    <property type="match status" value="1"/>
</dbReference>
<evidence type="ECO:0000256" key="9">
    <source>
        <dbReference type="RuleBase" id="RU004165"/>
    </source>
</evidence>
<dbReference type="Proteomes" id="UP001634393">
    <property type="component" value="Unassembled WGS sequence"/>
</dbReference>
<keyword evidence="7 8" id="KW-0067">ATP-binding</keyword>
<comment type="catalytic activity">
    <reaction evidence="8">
        <text>thymidine + ATP = dTMP + ADP + H(+)</text>
        <dbReference type="Rhea" id="RHEA:19129"/>
        <dbReference type="ChEBI" id="CHEBI:15378"/>
        <dbReference type="ChEBI" id="CHEBI:17748"/>
        <dbReference type="ChEBI" id="CHEBI:30616"/>
        <dbReference type="ChEBI" id="CHEBI:63528"/>
        <dbReference type="ChEBI" id="CHEBI:456216"/>
        <dbReference type="EC" id="2.7.1.21"/>
    </reaction>
</comment>
<organism evidence="10 11">
    <name type="scientific">Penstemon smallii</name>
    <dbReference type="NCBI Taxonomy" id="265156"/>
    <lineage>
        <taxon>Eukaryota</taxon>
        <taxon>Viridiplantae</taxon>
        <taxon>Streptophyta</taxon>
        <taxon>Embryophyta</taxon>
        <taxon>Tracheophyta</taxon>
        <taxon>Spermatophyta</taxon>
        <taxon>Magnoliopsida</taxon>
        <taxon>eudicotyledons</taxon>
        <taxon>Gunneridae</taxon>
        <taxon>Pentapetalae</taxon>
        <taxon>asterids</taxon>
        <taxon>lamiids</taxon>
        <taxon>Lamiales</taxon>
        <taxon>Plantaginaceae</taxon>
        <taxon>Cheloneae</taxon>
        <taxon>Penstemon</taxon>
    </lineage>
</organism>